<dbReference type="EMBL" id="ASXJ01000053">
    <property type="protein sequence ID" value="ERM02909.1"/>
    <property type="molecule type" value="Genomic_DNA"/>
</dbReference>
<evidence type="ECO:0000313" key="2">
    <source>
        <dbReference type="Proteomes" id="UP000016842"/>
    </source>
</evidence>
<protein>
    <submittedName>
        <fullName evidence="1">Uncharacterized protein</fullName>
    </submittedName>
</protein>
<comment type="caution">
    <text evidence="1">The sequence shown here is derived from an EMBL/GenBank/DDBJ whole genome shotgun (WGS) entry which is preliminary data.</text>
</comment>
<dbReference type="AlphaFoldDB" id="U4VF33"/>
<accession>U4VF33</accession>
<dbReference type="Proteomes" id="UP000016842">
    <property type="component" value="Unassembled WGS sequence"/>
</dbReference>
<name>U4VF33_9HYPH</name>
<evidence type="ECO:0000313" key="1">
    <source>
        <dbReference type="EMBL" id="ERM02909.1"/>
    </source>
</evidence>
<reference evidence="1 2" key="1">
    <citation type="journal article" date="2014" name="FEMS Microbiol. Lett.">
        <title>Genome sequencing analysis reveals virulence-related gene content of Ochrobactrum intermedium strain 229E, a urease-positive strain isolated from the human gastric niche.</title>
        <authorList>
            <person name="Kulkarni G.J."/>
            <person name="Shetty S."/>
            <person name="Dharne M.S."/>
            <person name="Shouche Y.S."/>
        </authorList>
    </citation>
    <scope>NUCLEOTIDE SEQUENCE [LARGE SCALE GENOMIC DNA]</scope>
    <source>
        <strain evidence="1 2">229E</strain>
    </source>
</reference>
<organism evidence="1 2">
    <name type="scientific">Brucella intermedia 229E</name>
    <dbReference type="NCBI Taxonomy" id="1337887"/>
    <lineage>
        <taxon>Bacteria</taxon>
        <taxon>Pseudomonadati</taxon>
        <taxon>Pseudomonadota</taxon>
        <taxon>Alphaproteobacteria</taxon>
        <taxon>Hyphomicrobiales</taxon>
        <taxon>Brucellaceae</taxon>
        <taxon>Brucella/Ochrobactrum group</taxon>
        <taxon>Brucella</taxon>
    </lineage>
</organism>
<proteinExistence type="predicted"/>
<gene>
    <name evidence="1" type="ORF">Q644_14285</name>
</gene>
<sequence length="45" mass="5250">MQILTHATARMEGKQRSCLPAERTSIIIVDDRIERTEIPGREWKI</sequence>